<organism evidence="1 2">
    <name type="scientific">Laodelphax striatellus</name>
    <name type="common">Small brown planthopper</name>
    <name type="synonym">Delphax striatella</name>
    <dbReference type="NCBI Taxonomy" id="195883"/>
    <lineage>
        <taxon>Eukaryota</taxon>
        <taxon>Metazoa</taxon>
        <taxon>Ecdysozoa</taxon>
        <taxon>Arthropoda</taxon>
        <taxon>Hexapoda</taxon>
        <taxon>Insecta</taxon>
        <taxon>Pterygota</taxon>
        <taxon>Neoptera</taxon>
        <taxon>Paraneoptera</taxon>
        <taxon>Hemiptera</taxon>
        <taxon>Auchenorrhyncha</taxon>
        <taxon>Fulgoroidea</taxon>
        <taxon>Delphacidae</taxon>
        <taxon>Criomorphinae</taxon>
        <taxon>Laodelphax</taxon>
    </lineage>
</organism>
<sequence length="103" mass="11622">MTKSIPTVFLKQKGKRPTVREEKGNNNIMRDTWWKGKLSFFLALALSLFHDSLPINIALWTWTMSLSFPTTIAGPLLQLGLQPAAHCARAFFFANPTSQQQNS</sequence>
<protein>
    <submittedName>
        <fullName evidence="1">Uncharacterized protein</fullName>
    </submittedName>
</protein>
<evidence type="ECO:0000313" key="1">
    <source>
        <dbReference type="EMBL" id="RZF37397.1"/>
    </source>
</evidence>
<reference evidence="1 2" key="1">
    <citation type="journal article" date="2017" name="Gigascience">
        <title>Genome sequence of the small brown planthopper, Laodelphax striatellus.</title>
        <authorList>
            <person name="Zhu J."/>
            <person name="Jiang F."/>
            <person name="Wang X."/>
            <person name="Yang P."/>
            <person name="Bao Y."/>
            <person name="Zhao W."/>
            <person name="Wang W."/>
            <person name="Lu H."/>
            <person name="Wang Q."/>
            <person name="Cui N."/>
            <person name="Li J."/>
            <person name="Chen X."/>
            <person name="Luo L."/>
            <person name="Yu J."/>
            <person name="Kang L."/>
            <person name="Cui F."/>
        </authorList>
    </citation>
    <scope>NUCLEOTIDE SEQUENCE [LARGE SCALE GENOMIC DNA]</scope>
    <source>
        <strain evidence="1">Lst14</strain>
    </source>
</reference>
<dbReference type="InParanoid" id="A0A482WUX1"/>
<dbReference type="AlphaFoldDB" id="A0A482WUX1"/>
<dbReference type="Proteomes" id="UP000291343">
    <property type="component" value="Unassembled WGS sequence"/>
</dbReference>
<evidence type="ECO:0000313" key="2">
    <source>
        <dbReference type="Proteomes" id="UP000291343"/>
    </source>
</evidence>
<gene>
    <name evidence="1" type="ORF">LSTR_LSTR011674</name>
</gene>
<proteinExistence type="predicted"/>
<comment type="caution">
    <text evidence="1">The sequence shown here is derived from an EMBL/GenBank/DDBJ whole genome shotgun (WGS) entry which is preliminary data.</text>
</comment>
<accession>A0A482WUX1</accession>
<name>A0A482WUX1_LAOST</name>
<dbReference type="EMBL" id="QKKF02024553">
    <property type="protein sequence ID" value="RZF37397.1"/>
    <property type="molecule type" value="Genomic_DNA"/>
</dbReference>
<keyword evidence="2" id="KW-1185">Reference proteome</keyword>